<reference evidence="2" key="1">
    <citation type="submission" date="2022-10" db="EMBL/GenBank/DDBJ databases">
        <authorList>
            <person name="Mo P."/>
        </authorList>
    </citation>
    <scope>NUCLEOTIDE SEQUENCE</scope>
    <source>
        <strain evidence="2">HUAS 13-4</strain>
        <plasmid evidence="2">punmamed2</plasmid>
    </source>
</reference>
<dbReference type="PROSITE" id="PS51257">
    <property type="entry name" value="PROKAR_LIPOPROTEIN"/>
    <property type="match status" value="1"/>
</dbReference>
<name>A0ABY6EGN8_9ACTN</name>
<organism evidence="2 3">
    <name type="scientific">Streptomyces cynarae</name>
    <dbReference type="NCBI Taxonomy" id="2981134"/>
    <lineage>
        <taxon>Bacteria</taxon>
        <taxon>Bacillati</taxon>
        <taxon>Actinomycetota</taxon>
        <taxon>Actinomycetes</taxon>
        <taxon>Kitasatosporales</taxon>
        <taxon>Streptomycetaceae</taxon>
        <taxon>Streptomyces</taxon>
    </lineage>
</organism>
<dbReference type="Proteomes" id="UP001061298">
    <property type="component" value="Plasmid punmamed2"/>
</dbReference>
<protein>
    <recommendedName>
        <fullName evidence="4">Lipoprotein</fullName>
    </recommendedName>
</protein>
<dbReference type="RefSeq" id="WP_263235211.1">
    <property type="nucleotide sequence ID" value="NZ_CP106794.1"/>
</dbReference>
<keyword evidence="2" id="KW-0614">Plasmid</keyword>
<evidence type="ECO:0000256" key="1">
    <source>
        <dbReference type="SAM" id="MobiDB-lite"/>
    </source>
</evidence>
<proteinExistence type="predicted"/>
<keyword evidence="3" id="KW-1185">Reference proteome</keyword>
<gene>
    <name evidence="2" type="ORF">N8I84_41715</name>
</gene>
<evidence type="ECO:0000313" key="2">
    <source>
        <dbReference type="EMBL" id="UXY24956.1"/>
    </source>
</evidence>
<accession>A0ABY6EGN8</accession>
<evidence type="ECO:0008006" key="4">
    <source>
        <dbReference type="Google" id="ProtNLM"/>
    </source>
</evidence>
<geneLocation type="plasmid" evidence="2 3">
    <name>punmamed2</name>
</geneLocation>
<dbReference type="EMBL" id="CP106794">
    <property type="protein sequence ID" value="UXY24956.1"/>
    <property type="molecule type" value="Genomic_DNA"/>
</dbReference>
<evidence type="ECO:0000313" key="3">
    <source>
        <dbReference type="Proteomes" id="UP001061298"/>
    </source>
</evidence>
<feature type="region of interest" description="Disordered" evidence="1">
    <location>
        <begin position="50"/>
        <end position="70"/>
    </location>
</feature>
<sequence length="237" mass="25349">MSEMRRVGAAVVGLAAVLLVGGCGGGSETQDATASASPSDEVTYAVVPTDSATADESTDVEYAPGPEGEIDRKADEEGWTYDSLYSSASEYVQDICDSLPVSAKDGASRPQWLAESGNMDGDGVKILEFGVPKLCPKWTSTVRQAASGHYERWLSGGEYEVTTNPKPYDPSSDSDVQEIAPGTYRAIGHFSECYWERTSRSGDIIENKFVTQATTLTVTLRAGELFKNECGTFKPVG</sequence>